<feature type="compositionally biased region" description="Basic residues" evidence="1">
    <location>
        <begin position="118"/>
        <end position="128"/>
    </location>
</feature>
<dbReference type="AlphaFoldDB" id="A0AAW0CDL2"/>
<protein>
    <submittedName>
        <fullName evidence="2">Uncharacterized protein</fullName>
    </submittedName>
</protein>
<proteinExistence type="predicted"/>
<gene>
    <name evidence="2" type="ORF">R3P38DRAFT_2771084</name>
</gene>
<reference evidence="2 3" key="1">
    <citation type="journal article" date="2024" name="J Genomics">
        <title>Draft genome sequencing and assembly of Favolaschia claudopus CIRM-BRFM 2984 isolated from oak limbs.</title>
        <authorList>
            <person name="Navarro D."/>
            <person name="Drula E."/>
            <person name="Chaduli D."/>
            <person name="Cazenave R."/>
            <person name="Ahrendt S."/>
            <person name="Wang J."/>
            <person name="Lipzen A."/>
            <person name="Daum C."/>
            <person name="Barry K."/>
            <person name="Grigoriev I.V."/>
            <person name="Favel A."/>
            <person name="Rosso M.N."/>
            <person name="Martin F."/>
        </authorList>
    </citation>
    <scope>NUCLEOTIDE SEQUENCE [LARGE SCALE GENOMIC DNA]</scope>
    <source>
        <strain evidence="2 3">CIRM-BRFM 2984</strain>
    </source>
</reference>
<feature type="region of interest" description="Disordered" evidence="1">
    <location>
        <begin position="99"/>
        <end position="128"/>
    </location>
</feature>
<organism evidence="2 3">
    <name type="scientific">Favolaschia claudopus</name>
    <dbReference type="NCBI Taxonomy" id="2862362"/>
    <lineage>
        <taxon>Eukaryota</taxon>
        <taxon>Fungi</taxon>
        <taxon>Dikarya</taxon>
        <taxon>Basidiomycota</taxon>
        <taxon>Agaricomycotina</taxon>
        <taxon>Agaricomycetes</taxon>
        <taxon>Agaricomycetidae</taxon>
        <taxon>Agaricales</taxon>
        <taxon>Marasmiineae</taxon>
        <taxon>Mycenaceae</taxon>
        <taxon>Favolaschia</taxon>
    </lineage>
</organism>
<accession>A0AAW0CDL2</accession>
<keyword evidence="3" id="KW-1185">Reference proteome</keyword>
<dbReference type="Proteomes" id="UP001362999">
    <property type="component" value="Unassembled WGS sequence"/>
</dbReference>
<dbReference type="EMBL" id="JAWWNJ010000018">
    <property type="protein sequence ID" value="KAK7037064.1"/>
    <property type="molecule type" value="Genomic_DNA"/>
</dbReference>
<comment type="caution">
    <text evidence="2">The sequence shown here is derived from an EMBL/GenBank/DDBJ whole genome shotgun (WGS) entry which is preliminary data.</text>
</comment>
<sequence length="220" mass="24528">MSEESKSVVFGVDARQQWSSVIGAEARCLFLGHFRFASAQINAPCRPPEPVSSRIPPSRPIHSRCPPSAVIEHSLAGAEAESHKMELHARLPARKAGRGQAGLHSGLKCPPEASTVRQKSRRKQRGGWRKIVRRRTREAGCFLSLFPRVIASAKVERGSWASIHQLRTHPRFQSRPPMYTFTEANHEDCQRARQNGLDEASLDPLSTHSVLSRVQFCPPT</sequence>
<evidence type="ECO:0000256" key="1">
    <source>
        <dbReference type="SAM" id="MobiDB-lite"/>
    </source>
</evidence>
<name>A0AAW0CDL2_9AGAR</name>
<evidence type="ECO:0000313" key="3">
    <source>
        <dbReference type="Proteomes" id="UP001362999"/>
    </source>
</evidence>
<evidence type="ECO:0000313" key="2">
    <source>
        <dbReference type="EMBL" id="KAK7037064.1"/>
    </source>
</evidence>